<feature type="non-terminal residue" evidence="3">
    <location>
        <position position="1"/>
    </location>
</feature>
<sequence>NGKSCCFHSVRKTFATQLLKGNTKVELISDALGHRADGTVHKYLSLDEKHMRMCSLSMVDTGISYKGGAFNA</sequence>
<dbReference type="EMBL" id="AMFJ01036189">
    <property type="protein sequence ID" value="EKD24614.1"/>
    <property type="molecule type" value="Genomic_DNA"/>
</dbReference>
<organism evidence="3">
    <name type="scientific">uncultured bacterium</name>
    <name type="common">gcode 4</name>
    <dbReference type="NCBI Taxonomy" id="1234023"/>
    <lineage>
        <taxon>Bacteria</taxon>
        <taxon>environmental samples</taxon>
    </lineage>
</organism>
<proteinExistence type="predicted"/>
<dbReference type="Pfam" id="PF00589">
    <property type="entry name" value="Phage_integrase"/>
    <property type="match status" value="1"/>
</dbReference>
<evidence type="ECO:0000259" key="2">
    <source>
        <dbReference type="Pfam" id="PF00589"/>
    </source>
</evidence>
<dbReference type="AlphaFoldDB" id="K1YH16"/>
<feature type="domain" description="Tyr recombinase" evidence="2">
    <location>
        <begin position="6"/>
        <end position="49"/>
    </location>
</feature>
<gene>
    <name evidence="3" type="ORF">ACD_80C00182G0001</name>
</gene>
<name>K1YH16_9BACT</name>
<accession>K1YH16</accession>
<dbReference type="InterPro" id="IPR013762">
    <property type="entry name" value="Integrase-like_cat_sf"/>
</dbReference>
<dbReference type="GO" id="GO:0003677">
    <property type="term" value="F:DNA binding"/>
    <property type="evidence" value="ECO:0007669"/>
    <property type="project" value="InterPro"/>
</dbReference>
<keyword evidence="1" id="KW-0233">DNA recombination</keyword>
<dbReference type="Gene3D" id="1.10.443.10">
    <property type="entry name" value="Intergrase catalytic core"/>
    <property type="match status" value="1"/>
</dbReference>
<dbReference type="InterPro" id="IPR002104">
    <property type="entry name" value="Integrase_catalytic"/>
</dbReference>
<protein>
    <submittedName>
        <fullName evidence="3">Phage integrase</fullName>
    </submittedName>
</protein>
<dbReference type="GO" id="GO:0006310">
    <property type="term" value="P:DNA recombination"/>
    <property type="evidence" value="ECO:0007669"/>
    <property type="project" value="UniProtKB-KW"/>
</dbReference>
<dbReference type="GO" id="GO:0015074">
    <property type="term" value="P:DNA integration"/>
    <property type="evidence" value="ECO:0007669"/>
    <property type="project" value="InterPro"/>
</dbReference>
<evidence type="ECO:0000256" key="1">
    <source>
        <dbReference type="ARBA" id="ARBA00023172"/>
    </source>
</evidence>
<comment type="caution">
    <text evidence="3">The sequence shown here is derived from an EMBL/GenBank/DDBJ whole genome shotgun (WGS) entry which is preliminary data.</text>
</comment>
<dbReference type="InterPro" id="IPR011010">
    <property type="entry name" value="DNA_brk_join_enz"/>
</dbReference>
<reference evidence="3" key="1">
    <citation type="journal article" date="2012" name="Science">
        <title>Fermentation, hydrogen, and sulfur metabolism in multiple uncultivated bacterial phyla.</title>
        <authorList>
            <person name="Wrighton K.C."/>
            <person name="Thomas B.C."/>
            <person name="Sharon I."/>
            <person name="Miller C.S."/>
            <person name="Castelle C.J."/>
            <person name="VerBerkmoes N.C."/>
            <person name="Wilkins M.J."/>
            <person name="Hettich R.L."/>
            <person name="Lipton M.S."/>
            <person name="Williams K.H."/>
            <person name="Long P.E."/>
            <person name="Banfield J.F."/>
        </authorList>
    </citation>
    <scope>NUCLEOTIDE SEQUENCE [LARGE SCALE GENOMIC DNA]</scope>
</reference>
<dbReference type="SUPFAM" id="SSF56349">
    <property type="entry name" value="DNA breaking-rejoining enzymes"/>
    <property type="match status" value="1"/>
</dbReference>
<evidence type="ECO:0000313" key="3">
    <source>
        <dbReference type="EMBL" id="EKD24614.1"/>
    </source>
</evidence>